<name>A0AAV5G6F4_9BASI</name>
<feature type="region of interest" description="Disordered" evidence="1">
    <location>
        <begin position="205"/>
        <end position="249"/>
    </location>
</feature>
<proteinExistence type="predicted"/>
<evidence type="ECO:0000313" key="3">
    <source>
        <dbReference type="EMBL" id="GJN88126.1"/>
    </source>
</evidence>
<feature type="signal peptide" evidence="2">
    <location>
        <begin position="1"/>
        <end position="20"/>
    </location>
</feature>
<sequence length="280" mass="29970">MLSRAAAVLSTVLLASSVLADVKFGADDSLLVGSSESKSIDLDDVTLKEICYRNLYADIDEFKVKNSKELVVQDTKGGTVFLLDGIKKAFDDVEYYFEEFCYKQYKSRSKNLDVDKSHGLFVDGDKGDGDFFAKGTFDKRAAPAQNNHSTISGGGGGDVLSSLGALTQTGFATGADQSRLGQPLGGGGDGLLGSVDYLGGIGSVGKNASKAGPPQKKEEPVGEKDSDDKAVKHDDDDKGKDTKGGDEKGKRGWVYTVMRYVSIKWEDDGDDDDDSTRIRT</sequence>
<evidence type="ECO:0000256" key="2">
    <source>
        <dbReference type="SAM" id="SignalP"/>
    </source>
</evidence>
<keyword evidence="2" id="KW-0732">Signal</keyword>
<dbReference type="EMBL" id="BQKY01000002">
    <property type="protein sequence ID" value="GJN88126.1"/>
    <property type="molecule type" value="Genomic_DNA"/>
</dbReference>
<dbReference type="Proteomes" id="UP001342314">
    <property type="component" value="Unassembled WGS sequence"/>
</dbReference>
<evidence type="ECO:0000313" key="4">
    <source>
        <dbReference type="Proteomes" id="UP001342314"/>
    </source>
</evidence>
<feature type="chain" id="PRO_5043540121" evidence="2">
    <location>
        <begin position="21"/>
        <end position="280"/>
    </location>
</feature>
<evidence type="ECO:0000256" key="1">
    <source>
        <dbReference type="SAM" id="MobiDB-lite"/>
    </source>
</evidence>
<keyword evidence="4" id="KW-1185">Reference proteome</keyword>
<protein>
    <submittedName>
        <fullName evidence="3">Uncharacterized protein</fullName>
    </submittedName>
</protein>
<feature type="compositionally biased region" description="Basic and acidic residues" evidence="1">
    <location>
        <begin position="215"/>
        <end position="249"/>
    </location>
</feature>
<dbReference type="AlphaFoldDB" id="A0AAV5G6F4"/>
<reference evidence="3 4" key="1">
    <citation type="submission" date="2021-12" db="EMBL/GenBank/DDBJ databases">
        <title>High titer production of polyol ester of fatty acids by Rhodotorula paludigena BS15 towards product separation-free biomass refinery.</title>
        <authorList>
            <person name="Mano J."/>
            <person name="Ono H."/>
            <person name="Tanaka T."/>
            <person name="Naito K."/>
            <person name="Sushida H."/>
            <person name="Ike M."/>
            <person name="Tokuyasu K."/>
            <person name="Kitaoka M."/>
        </authorList>
    </citation>
    <scope>NUCLEOTIDE SEQUENCE [LARGE SCALE GENOMIC DNA]</scope>
    <source>
        <strain evidence="3 4">BS15</strain>
    </source>
</reference>
<comment type="caution">
    <text evidence="3">The sequence shown here is derived from an EMBL/GenBank/DDBJ whole genome shotgun (WGS) entry which is preliminary data.</text>
</comment>
<organism evidence="3 4">
    <name type="scientific">Rhodotorula paludigena</name>
    <dbReference type="NCBI Taxonomy" id="86838"/>
    <lineage>
        <taxon>Eukaryota</taxon>
        <taxon>Fungi</taxon>
        <taxon>Dikarya</taxon>
        <taxon>Basidiomycota</taxon>
        <taxon>Pucciniomycotina</taxon>
        <taxon>Microbotryomycetes</taxon>
        <taxon>Sporidiobolales</taxon>
        <taxon>Sporidiobolaceae</taxon>
        <taxon>Rhodotorula</taxon>
    </lineage>
</organism>
<gene>
    <name evidence="3" type="ORF">Rhopal_001082-T1</name>
</gene>
<accession>A0AAV5G6F4</accession>